<reference evidence="1" key="1">
    <citation type="submission" date="2021-05" db="EMBL/GenBank/DDBJ databases">
        <title>Draft genomes of bacteria isolated from model marine particles.</title>
        <authorList>
            <person name="Datta M.S."/>
            <person name="Schwartzman J.A."/>
            <person name="Enke T.N."/>
            <person name="Saavedra J."/>
            <person name="Cermak N."/>
            <person name="Cordero O.X."/>
        </authorList>
    </citation>
    <scope>NUCLEOTIDE SEQUENCE</scope>
    <source>
        <strain evidence="1">I2M19</strain>
    </source>
</reference>
<protein>
    <submittedName>
        <fullName evidence="1">Uncharacterized protein</fullName>
    </submittedName>
</protein>
<organism evidence="1 2">
    <name type="scientific">Pseudotamlana agarivorans</name>
    <dbReference type="NCBI Taxonomy" id="481183"/>
    <lineage>
        <taxon>Bacteria</taxon>
        <taxon>Pseudomonadati</taxon>
        <taxon>Bacteroidota</taxon>
        <taxon>Flavobacteriia</taxon>
        <taxon>Flavobacteriales</taxon>
        <taxon>Flavobacteriaceae</taxon>
        <taxon>Pseudotamlana</taxon>
    </lineage>
</organism>
<evidence type="ECO:0000313" key="2">
    <source>
        <dbReference type="Proteomes" id="UP001647509"/>
    </source>
</evidence>
<comment type="caution">
    <text evidence="1">The sequence shown here is derived from an EMBL/GenBank/DDBJ whole genome shotgun (WGS) entry which is preliminary data.</text>
</comment>
<sequence>MFDFDEKHEIIHTISVKHPGEKPPITVQLTEVQDETGLPIGYHTNVESVICLEQVCKVVAVKLYWNNIGTYQKYELNPGETLEKYEDDFFEAEDYKKLHTILSNTASPYGEVRLDEVLTVIDETVEEVDAVSGATALELDEKDTVPGAALTCFTLWHWAQGDLVSVMKNITAKTINGDHILEFLNLESNTHYLLAIEELQKRKIYSKVYVEAVLNRISNDKTLLRKSLEYIQSAPKDVYLSFAKRLVVNGGEAERIAALKSLQNIGFNVEKSFFDDLSSALKHFNTYQEFSGFLELMQTRNPDSAIITAAVVPMLNEDFLTARRAYYFLLNQNLTAEQKHKVEVFHQKYSGKL</sequence>
<evidence type="ECO:0000313" key="1">
    <source>
        <dbReference type="EMBL" id="MBU2951005.1"/>
    </source>
</evidence>
<dbReference type="Proteomes" id="UP001647509">
    <property type="component" value="Unassembled WGS sequence"/>
</dbReference>
<gene>
    <name evidence="1" type="ORF">KO493_09870</name>
</gene>
<keyword evidence="2" id="KW-1185">Reference proteome</keyword>
<name>A0ACC5U9P2_9FLAO</name>
<dbReference type="EMBL" id="JAHKPD010000013">
    <property type="protein sequence ID" value="MBU2951005.1"/>
    <property type="molecule type" value="Genomic_DNA"/>
</dbReference>
<proteinExistence type="predicted"/>
<accession>A0ACC5U9P2</accession>